<dbReference type="EMBL" id="LAZR01004762">
    <property type="protein sequence ID" value="KKN05780.1"/>
    <property type="molecule type" value="Genomic_DNA"/>
</dbReference>
<name>A0A0F9MEL2_9ZZZZ</name>
<protein>
    <submittedName>
        <fullName evidence="1">Uncharacterized protein</fullName>
    </submittedName>
</protein>
<gene>
    <name evidence="1" type="ORF">LCGC14_1083760</name>
</gene>
<evidence type="ECO:0000313" key="1">
    <source>
        <dbReference type="EMBL" id="KKN05780.1"/>
    </source>
</evidence>
<proteinExistence type="predicted"/>
<sequence>MKKKVLVITVLMLFLREYIMDGYAVWLDNASDAMGGCENEWIDGAADVLARKHCLQENYVKQWIIDKGITVDQIEKFYKMKSADMLQAIYGF</sequence>
<organism evidence="1">
    <name type="scientific">marine sediment metagenome</name>
    <dbReference type="NCBI Taxonomy" id="412755"/>
    <lineage>
        <taxon>unclassified sequences</taxon>
        <taxon>metagenomes</taxon>
        <taxon>ecological metagenomes</taxon>
    </lineage>
</organism>
<accession>A0A0F9MEL2</accession>
<reference evidence="1" key="1">
    <citation type="journal article" date="2015" name="Nature">
        <title>Complex archaea that bridge the gap between prokaryotes and eukaryotes.</title>
        <authorList>
            <person name="Spang A."/>
            <person name="Saw J.H."/>
            <person name="Jorgensen S.L."/>
            <person name="Zaremba-Niedzwiedzka K."/>
            <person name="Martijn J."/>
            <person name="Lind A.E."/>
            <person name="van Eijk R."/>
            <person name="Schleper C."/>
            <person name="Guy L."/>
            <person name="Ettema T.J."/>
        </authorList>
    </citation>
    <scope>NUCLEOTIDE SEQUENCE</scope>
</reference>
<comment type="caution">
    <text evidence="1">The sequence shown here is derived from an EMBL/GenBank/DDBJ whole genome shotgun (WGS) entry which is preliminary data.</text>
</comment>
<dbReference type="AlphaFoldDB" id="A0A0F9MEL2"/>